<gene>
    <name evidence="1" type="ordered locus">Mfla_1191</name>
</gene>
<protein>
    <recommendedName>
        <fullName evidence="3">DUF3293 domain-containing protein</fullName>
    </recommendedName>
</protein>
<dbReference type="KEGG" id="mfa:Mfla_1191"/>
<reference evidence="1 2" key="1">
    <citation type="submission" date="2006-03" db="EMBL/GenBank/DDBJ databases">
        <title>Complete sequence of Methylobacillus flagellatus KT.</title>
        <authorList>
            <consortium name="US DOE Joint Genome Institute"/>
            <person name="Copeland A."/>
            <person name="Lucas S."/>
            <person name="Lapidus A."/>
            <person name="Barry K."/>
            <person name="Detter J.C."/>
            <person name="Glavina del Rio T."/>
            <person name="Hammon N."/>
            <person name="Israni S."/>
            <person name="Dalin E."/>
            <person name="Tice H."/>
            <person name="Pitluck S."/>
            <person name="Brettin T."/>
            <person name="Bruce D."/>
            <person name="Han C."/>
            <person name="Tapia R."/>
            <person name="Saunders E."/>
            <person name="Gilna P."/>
            <person name="Schmutz J."/>
            <person name="Larimer F."/>
            <person name="Land M."/>
            <person name="Kyrpides N."/>
            <person name="Anderson I."/>
            <person name="Richardson P."/>
        </authorList>
    </citation>
    <scope>NUCLEOTIDE SEQUENCE [LARGE SCALE GENOMIC DNA]</scope>
    <source>
        <strain evidence="2">KT / ATCC 51484 / DSM 6875</strain>
    </source>
</reference>
<evidence type="ECO:0000313" key="2">
    <source>
        <dbReference type="Proteomes" id="UP000002440"/>
    </source>
</evidence>
<evidence type="ECO:0000313" key="1">
    <source>
        <dbReference type="EMBL" id="ABE49459.1"/>
    </source>
</evidence>
<proteinExistence type="predicted"/>
<dbReference type="OrthoDB" id="8548211at2"/>
<sequence>MNDSLKETVLPEKLIAAYSDADYVVECDSYSFVMKIGSHSQEMDNILQQHAATTMAIISAFNPLSNPTDEMINIQNTEKLGNELRQRFISFKQGLSKSTHGEWPEKNFIVIDIDLDTAKEIGKHYKQNAIVFYEKGGVAKLILLQ</sequence>
<accession>Q1H228</accession>
<evidence type="ECO:0008006" key="3">
    <source>
        <dbReference type="Google" id="ProtNLM"/>
    </source>
</evidence>
<dbReference type="Proteomes" id="UP000002440">
    <property type="component" value="Chromosome"/>
</dbReference>
<name>Q1H228_METFK</name>
<dbReference type="Pfam" id="PF11697">
    <property type="entry name" value="DUF3293"/>
    <property type="match status" value="1"/>
</dbReference>
<dbReference type="eggNOG" id="ENOG5033AYA">
    <property type="taxonomic scope" value="Bacteria"/>
</dbReference>
<keyword evidence="2" id="KW-1185">Reference proteome</keyword>
<dbReference type="EMBL" id="CP000284">
    <property type="protein sequence ID" value="ABE49459.1"/>
    <property type="molecule type" value="Genomic_DNA"/>
</dbReference>
<dbReference type="AlphaFoldDB" id="Q1H228"/>
<dbReference type="InterPro" id="IPR021710">
    <property type="entry name" value="DUF3293"/>
</dbReference>
<dbReference type="RefSeq" id="WP_011479413.1">
    <property type="nucleotide sequence ID" value="NC_007947.1"/>
</dbReference>
<dbReference type="HOGENOM" id="CLU_139217_0_0_4"/>
<organism evidence="1 2">
    <name type="scientific">Methylobacillus flagellatus (strain ATCC 51484 / DSM 6875 / VKM B-1610 / KT)</name>
    <dbReference type="NCBI Taxonomy" id="265072"/>
    <lineage>
        <taxon>Bacteria</taxon>
        <taxon>Pseudomonadati</taxon>
        <taxon>Pseudomonadota</taxon>
        <taxon>Betaproteobacteria</taxon>
        <taxon>Nitrosomonadales</taxon>
        <taxon>Methylophilaceae</taxon>
        <taxon>Methylobacillus</taxon>
    </lineage>
</organism>